<dbReference type="AlphaFoldDB" id="A0A3S4B3S4"/>
<feature type="region of interest" description="Disordered" evidence="1">
    <location>
        <begin position="79"/>
        <end position="155"/>
    </location>
</feature>
<gene>
    <name evidence="2" type="ORF">TT172_LOCUS3430</name>
</gene>
<evidence type="ECO:0000256" key="1">
    <source>
        <dbReference type="SAM" id="MobiDB-lite"/>
    </source>
</evidence>
<feature type="region of interest" description="Disordered" evidence="1">
    <location>
        <begin position="249"/>
        <end position="270"/>
    </location>
</feature>
<dbReference type="EMBL" id="OUUZ01000008">
    <property type="protein sequence ID" value="SPQ21011.1"/>
    <property type="molecule type" value="Genomic_DNA"/>
</dbReference>
<protein>
    <submittedName>
        <fullName evidence="2">0f8e47d5-c85e-4f37-a3cc-89c33bc3c22e</fullName>
    </submittedName>
</protein>
<feature type="compositionally biased region" description="Gly residues" evidence="1">
    <location>
        <begin position="355"/>
        <end position="366"/>
    </location>
</feature>
<evidence type="ECO:0000313" key="3">
    <source>
        <dbReference type="Proteomes" id="UP000289323"/>
    </source>
</evidence>
<organism evidence="2 3">
    <name type="scientific">Thermothielavioides terrestris</name>
    <dbReference type="NCBI Taxonomy" id="2587410"/>
    <lineage>
        <taxon>Eukaryota</taxon>
        <taxon>Fungi</taxon>
        <taxon>Dikarya</taxon>
        <taxon>Ascomycota</taxon>
        <taxon>Pezizomycotina</taxon>
        <taxon>Sordariomycetes</taxon>
        <taxon>Sordariomycetidae</taxon>
        <taxon>Sordariales</taxon>
        <taxon>Chaetomiaceae</taxon>
        <taxon>Thermothielavioides</taxon>
    </lineage>
</organism>
<dbReference type="Proteomes" id="UP000289323">
    <property type="component" value="Unassembled WGS sequence"/>
</dbReference>
<sequence length="392" mass="41578">MRHPVRKVPLELSNLRFIDEPEDPVPDVLLEQPGFWVNGLAGDVAREPCGEAASTFDGDGTDRWTGETRNPVQSMYAAHAELPPSPRQRQRTSELLNGNKEKVPPHTSRRSGTRATPGPLQATGSAIAREQKPPAQTEQSLLRPPPISKAHLPLLPKPKEVDISRFDALVYSQPGASTPPPGVDLALDTNPRPAPQQEPAGAAPKEPQAASQPPKPEADEPLYLDVDPRIHWPQPHSAAWHAAKQKEIAARGRRKDNFGCAAQSLRKQRREREKRAGAAALFEDALPEKVLENPAWVRALRRLKGLAPHPPASSSSSSFLGLAQEEGGFVANGTAGGGGYGGGANGALPRKGRKPAGGAGGSGGGLVARKTGPGMVVVAGLSRSVLAHWADV</sequence>
<feature type="region of interest" description="Disordered" evidence="1">
    <location>
        <begin position="172"/>
        <end position="221"/>
    </location>
</feature>
<reference evidence="2 3" key="1">
    <citation type="submission" date="2018-04" db="EMBL/GenBank/DDBJ databases">
        <authorList>
            <person name="Huttner S."/>
            <person name="Dainat J."/>
        </authorList>
    </citation>
    <scope>NUCLEOTIDE SEQUENCE [LARGE SCALE GENOMIC DNA]</scope>
</reference>
<proteinExistence type="predicted"/>
<accession>A0A3S4B3S4</accession>
<evidence type="ECO:0000313" key="2">
    <source>
        <dbReference type="EMBL" id="SPQ21011.1"/>
    </source>
</evidence>
<feature type="region of interest" description="Disordered" evidence="1">
    <location>
        <begin position="346"/>
        <end position="367"/>
    </location>
</feature>
<name>A0A3S4B3S4_9PEZI</name>
<feature type="compositionally biased region" description="Low complexity" evidence="1">
    <location>
        <begin position="195"/>
        <end position="210"/>
    </location>
</feature>